<proteinExistence type="predicted"/>
<protein>
    <submittedName>
        <fullName evidence="2">Uncharacterized protein</fullName>
    </submittedName>
</protein>
<accession>A0ABP5BV32</accession>
<dbReference type="EMBL" id="BAAAQM010000002">
    <property type="protein sequence ID" value="GAA1953120.1"/>
    <property type="molecule type" value="Genomic_DNA"/>
</dbReference>
<sequence length="110" mass="11705">MIAVRHKEFCAVRVTDRRAREEAGRKKRGGIRAPTDADPAKAERPSLPPLAPPPGALAGVENVRPVTPIDVRRGGLSCNSAAPTVLRSDNARLPRAAGGARVRTHVGPEY</sequence>
<feature type="region of interest" description="Disordered" evidence="1">
    <location>
        <begin position="17"/>
        <end position="56"/>
    </location>
</feature>
<comment type="caution">
    <text evidence="2">The sequence shown here is derived from an EMBL/GenBank/DDBJ whole genome shotgun (WGS) entry which is preliminary data.</text>
</comment>
<evidence type="ECO:0000256" key="1">
    <source>
        <dbReference type="SAM" id="MobiDB-lite"/>
    </source>
</evidence>
<gene>
    <name evidence="2" type="ORF">GCM10009838_05430</name>
</gene>
<keyword evidence="3" id="KW-1185">Reference proteome</keyword>
<evidence type="ECO:0000313" key="2">
    <source>
        <dbReference type="EMBL" id="GAA1953120.1"/>
    </source>
</evidence>
<name>A0ABP5BV32_9ACTN</name>
<feature type="compositionally biased region" description="Pro residues" evidence="1">
    <location>
        <begin position="46"/>
        <end position="55"/>
    </location>
</feature>
<organism evidence="2 3">
    <name type="scientific">Catenulispora subtropica</name>
    <dbReference type="NCBI Taxonomy" id="450798"/>
    <lineage>
        <taxon>Bacteria</taxon>
        <taxon>Bacillati</taxon>
        <taxon>Actinomycetota</taxon>
        <taxon>Actinomycetes</taxon>
        <taxon>Catenulisporales</taxon>
        <taxon>Catenulisporaceae</taxon>
        <taxon>Catenulispora</taxon>
    </lineage>
</organism>
<evidence type="ECO:0000313" key="3">
    <source>
        <dbReference type="Proteomes" id="UP001499854"/>
    </source>
</evidence>
<reference evidence="3" key="1">
    <citation type="journal article" date="2019" name="Int. J. Syst. Evol. Microbiol.">
        <title>The Global Catalogue of Microorganisms (GCM) 10K type strain sequencing project: providing services to taxonomists for standard genome sequencing and annotation.</title>
        <authorList>
            <consortium name="The Broad Institute Genomics Platform"/>
            <consortium name="The Broad Institute Genome Sequencing Center for Infectious Disease"/>
            <person name="Wu L."/>
            <person name="Ma J."/>
        </authorList>
    </citation>
    <scope>NUCLEOTIDE SEQUENCE [LARGE SCALE GENOMIC DNA]</scope>
    <source>
        <strain evidence="3">JCM 16013</strain>
    </source>
</reference>
<dbReference type="Proteomes" id="UP001499854">
    <property type="component" value="Unassembled WGS sequence"/>
</dbReference>